<dbReference type="Pfam" id="PF03403">
    <property type="entry name" value="PAF-AH_p_II"/>
    <property type="match status" value="1"/>
</dbReference>
<dbReference type="EMBL" id="LKTP01000007">
    <property type="protein sequence ID" value="KRG29631.1"/>
    <property type="molecule type" value="Genomic_DNA"/>
</dbReference>
<keyword evidence="4" id="KW-0812">Transmembrane</keyword>
<dbReference type="GO" id="GO:0003847">
    <property type="term" value="F:1-alkyl-2-acetylglycerophosphocholine esterase activity"/>
    <property type="evidence" value="ECO:0007669"/>
    <property type="project" value="TreeGrafter"/>
</dbReference>
<name>A0A0Q9Z9I2_9FLAO</name>
<protein>
    <recommendedName>
        <fullName evidence="7">Carboxylic ester hydrolase</fullName>
    </recommendedName>
</protein>
<keyword evidence="2" id="KW-0442">Lipid degradation</keyword>
<feature type="transmembrane region" description="Helical" evidence="4">
    <location>
        <begin position="80"/>
        <end position="100"/>
    </location>
</feature>
<keyword evidence="4" id="KW-1133">Transmembrane helix</keyword>
<dbReference type="STRING" id="270918.APR42_15980"/>
<evidence type="ECO:0000256" key="3">
    <source>
        <dbReference type="ARBA" id="ARBA00023098"/>
    </source>
</evidence>
<evidence type="ECO:0000256" key="4">
    <source>
        <dbReference type="SAM" id="Phobius"/>
    </source>
</evidence>
<keyword evidence="6" id="KW-1185">Reference proteome</keyword>
<gene>
    <name evidence="5" type="ORF">APR42_15980</name>
</gene>
<feature type="transmembrane region" description="Helical" evidence="4">
    <location>
        <begin position="29"/>
        <end position="45"/>
    </location>
</feature>
<dbReference type="Gene3D" id="3.40.50.1820">
    <property type="entry name" value="alpha/beta hydrolase"/>
    <property type="match status" value="1"/>
</dbReference>
<keyword evidence="4" id="KW-0472">Membrane</keyword>
<dbReference type="GO" id="GO:0016042">
    <property type="term" value="P:lipid catabolic process"/>
    <property type="evidence" value="ECO:0007669"/>
    <property type="project" value="UniProtKB-KW"/>
</dbReference>
<keyword evidence="3" id="KW-0443">Lipid metabolism</keyword>
<dbReference type="OrthoDB" id="9814760at2"/>
<dbReference type="InterPro" id="IPR029058">
    <property type="entry name" value="AB_hydrolase_fold"/>
</dbReference>
<evidence type="ECO:0000313" key="5">
    <source>
        <dbReference type="EMBL" id="KRG29631.1"/>
    </source>
</evidence>
<organism evidence="5 6">
    <name type="scientific">Salegentibacter mishustinae</name>
    <dbReference type="NCBI Taxonomy" id="270918"/>
    <lineage>
        <taxon>Bacteria</taxon>
        <taxon>Pseudomonadati</taxon>
        <taxon>Bacteroidota</taxon>
        <taxon>Flavobacteriia</taxon>
        <taxon>Flavobacteriales</taxon>
        <taxon>Flavobacteriaceae</taxon>
        <taxon>Salegentibacter</taxon>
    </lineage>
</organism>
<proteinExistence type="predicted"/>
<feature type="transmembrane region" description="Helical" evidence="4">
    <location>
        <begin position="6"/>
        <end position="22"/>
    </location>
</feature>
<dbReference type="RefSeq" id="WP_057481252.1">
    <property type="nucleotide sequence ID" value="NZ_BMWR01000001.1"/>
</dbReference>
<dbReference type="Proteomes" id="UP000051643">
    <property type="component" value="Unassembled WGS sequence"/>
</dbReference>
<reference evidence="5" key="1">
    <citation type="submission" date="2015-10" db="EMBL/GenBank/DDBJ databases">
        <title>Draft genome sequence of Salegentibacter mishustinae KCTC 12263.</title>
        <authorList>
            <person name="Lin W."/>
            <person name="Zheng Q."/>
        </authorList>
    </citation>
    <scope>NUCLEOTIDE SEQUENCE [LARGE SCALE GENOMIC DNA]</scope>
    <source>
        <strain evidence="5">KCTC 12263</strain>
    </source>
</reference>
<evidence type="ECO:0000313" key="6">
    <source>
        <dbReference type="Proteomes" id="UP000051643"/>
    </source>
</evidence>
<evidence type="ECO:0000256" key="2">
    <source>
        <dbReference type="ARBA" id="ARBA00022963"/>
    </source>
</evidence>
<dbReference type="PANTHER" id="PTHR10272:SF0">
    <property type="entry name" value="PLATELET-ACTIVATING FACTOR ACETYLHYDROLASE"/>
    <property type="match status" value="1"/>
</dbReference>
<dbReference type="SUPFAM" id="SSF53474">
    <property type="entry name" value="alpha/beta-Hydrolases"/>
    <property type="match status" value="1"/>
</dbReference>
<comment type="caution">
    <text evidence="5">The sequence shown here is derived from an EMBL/GenBank/DDBJ whole genome shotgun (WGS) entry which is preliminary data.</text>
</comment>
<feature type="transmembrane region" description="Helical" evidence="4">
    <location>
        <begin position="51"/>
        <end position="68"/>
    </location>
</feature>
<evidence type="ECO:0000256" key="1">
    <source>
        <dbReference type="ARBA" id="ARBA00022801"/>
    </source>
</evidence>
<dbReference type="PANTHER" id="PTHR10272">
    <property type="entry name" value="PLATELET-ACTIVATING FACTOR ACETYLHYDROLASE"/>
    <property type="match status" value="1"/>
</dbReference>
<sequence>MQLFEILLLSISTIYLGFHLFSQKTIEQKYISGVLILLLLVHLLVEGFRWQMLPAYLLWVIAFISGLRGSKKSSRTFIKVSKGIGLSLLLIIAIFLPSFLPVFDLPEPEGPYSVGTRDILLELNREEVITEEEDDKRKLMVKVWYPSSDREGEIDPYIDQGGRHGFAQKYGLPNSTFNYLDKVDTHVYRNANVAEGEFPVLVFSHGYNSKANSYYALLSQVVSQGYVVFAVNHNYESTGSTFPDGSETYFNYEYAQEIEQGTWEDMEPVVAAFKDDLSFKDRHPIVKKGLKNYFVREMLERWSKDLTGVVDYIDSWNTSGFLKAKLDTNNIGVFGHSRGGGAAGETLLTDKRIKAGANVDGVQWGRIVDSAFEDPFLYISADWPEDKEDLNAHAYINKSRSIFYEARIYNTGHSNFMDIPFMIPLEMLSEAGEIEPEKGIEITSKLITTFFDKHLKNKEVDVDLLASEYELLNLKIYKGELVNN</sequence>
<evidence type="ECO:0008006" key="7">
    <source>
        <dbReference type="Google" id="ProtNLM"/>
    </source>
</evidence>
<keyword evidence="1" id="KW-0378">Hydrolase</keyword>
<accession>A0A0Q9Z9I2</accession>
<dbReference type="AlphaFoldDB" id="A0A0Q9Z9I2"/>